<organism evidence="1 2">
    <name type="scientific">Roseiterribacter gracilis</name>
    <dbReference type="NCBI Taxonomy" id="2812848"/>
    <lineage>
        <taxon>Bacteria</taxon>
        <taxon>Pseudomonadati</taxon>
        <taxon>Pseudomonadota</taxon>
        <taxon>Alphaproteobacteria</taxon>
        <taxon>Rhodospirillales</taxon>
        <taxon>Roseiterribacteraceae</taxon>
        <taxon>Roseiterribacter</taxon>
    </lineage>
</organism>
<evidence type="ECO:0000313" key="2">
    <source>
        <dbReference type="Proteomes" id="UP000681075"/>
    </source>
</evidence>
<proteinExistence type="predicted"/>
<dbReference type="AlphaFoldDB" id="A0A8S8X5S5"/>
<protein>
    <submittedName>
        <fullName evidence="1">Uncharacterized protein</fullName>
    </submittedName>
</protein>
<evidence type="ECO:0000313" key="1">
    <source>
        <dbReference type="EMBL" id="GIL38068.1"/>
    </source>
</evidence>
<comment type="caution">
    <text evidence="1">The sequence shown here is derived from an EMBL/GenBank/DDBJ whole genome shotgun (WGS) entry which is preliminary data.</text>
</comment>
<reference evidence="1" key="1">
    <citation type="submission" date="2021-02" db="EMBL/GenBank/DDBJ databases">
        <title>Genome sequence of Rhodospirillales sp. strain TMPK1 isolated from soil.</title>
        <authorList>
            <person name="Nakai R."/>
            <person name="Kusada H."/>
            <person name="Tamaki H."/>
        </authorList>
    </citation>
    <scope>NUCLEOTIDE SEQUENCE</scope>
    <source>
        <strain evidence="1">TMPK1</strain>
    </source>
</reference>
<dbReference type="Proteomes" id="UP000681075">
    <property type="component" value="Unassembled WGS sequence"/>
</dbReference>
<dbReference type="RefSeq" id="WP_420240985.1">
    <property type="nucleotide sequence ID" value="NZ_BOPV01000001.1"/>
</dbReference>
<keyword evidence="2" id="KW-1185">Reference proteome</keyword>
<gene>
    <name evidence="1" type="ORF">TMPK1_03050</name>
</gene>
<sequence length="99" mass="10810">MSSDDPLKPDLDTSQLAALVFELASQLHAERSARIALQNALIRAGITTDIEIGEAAEAALTREETAAALARSMLKLMRVLRESDDPRSPTRHEAEERNA</sequence>
<accession>A0A8S8X5S5</accession>
<dbReference type="EMBL" id="BOPV01000001">
    <property type="protein sequence ID" value="GIL38068.1"/>
    <property type="molecule type" value="Genomic_DNA"/>
</dbReference>
<name>A0A8S8X5S5_9PROT</name>